<keyword evidence="3" id="KW-0804">Transcription</keyword>
<dbReference type="PANTHER" id="PTHR43537">
    <property type="entry name" value="TRANSCRIPTIONAL REGULATOR, GNTR FAMILY"/>
    <property type="match status" value="1"/>
</dbReference>
<keyword evidence="1" id="KW-0805">Transcription regulation</keyword>
<dbReference type="Gene3D" id="1.20.120.530">
    <property type="entry name" value="GntR ligand-binding domain-like"/>
    <property type="match status" value="1"/>
</dbReference>
<comment type="caution">
    <text evidence="5">The sequence shown here is derived from an EMBL/GenBank/DDBJ whole genome shotgun (WGS) entry which is preliminary data.</text>
</comment>
<dbReference type="Proteomes" id="UP000050867">
    <property type="component" value="Unassembled WGS sequence"/>
</dbReference>
<dbReference type="GO" id="GO:0003677">
    <property type="term" value="F:DNA binding"/>
    <property type="evidence" value="ECO:0007669"/>
    <property type="project" value="UniProtKB-KW"/>
</dbReference>
<dbReference type="OrthoDB" id="3232242at2"/>
<dbReference type="EMBL" id="LLZU01000035">
    <property type="protein sequence ID" value="KRV47859.1"/>
    <property type="molecule type" value="Genomic_DNA"/>
</dbReference>
<dbReference type="InterPro" id="IPR036390">
    <property type="entry name" value="WH_DNA-bd_sf"/>
</dbReference>
<protein>
    <recommendedName>
        <fullName evidence="4">HTH gntR-type domain-containing protein</fullName>
    </recommendedName>
</protein>
<dbReference type="InterPro" id="IPR000524">
    <property type="entry name" value="Tscrpt_reg_HTH_GntR"/>
</dbReference>
<dbReference type="eggNOG" id="COG2186">
    <property type="taxonomic scope" value="Bacteria"/>
</dbReference>
<evidence type="ECO:0000259" key="4">
    <source>
        <dbReference type="PROSITE" id="PS50949"/>
    </source>
</evidence>
<dbReference type="InterPro" id="IPR036388">
    <property type="entry name" value="WH-like_DNA-bd_sf"/>
</dbReference>
<dbReference type="RefSeq" id="WP_018382987.1">
    <property type="nucleotide sequence ID" value="NZ_LLZU01000035.1"/>
</dbReference>
<gene>
    <name evidence="5" type="ORF">AQ490_05730</name>
</gene>
<dbReference type="STRING" id="76728.AQ490_05730"/>
<keyword evidence="2" id="KW-0238">DNA-binding</keyword>
<dbReference type="InterPro" id="IPR011711">
    <property type="entry name" value="GntR_C"/>
</dbReference>
<evidence type="ECO:0000256" key="1">
    <source>
        <dbReference type="ARBA" id="ARBA00023015"/>
    </source>
</evidence>
<evidence type="ECO:0000256" key="3">
    <source>
        <dbReference type="ARBA" id="ARBA00023163"/>
    </source>
</evidence>
<name>A0A0T6LP34_WENVI</name>
<dbReference type="InterPro" id="IPR008920">
    <property type="entry name" value="TF_FadR/GntR_C"/>
</dbReference>
<dbReference type="SUPFAM" id="SSF48008">
    <property type="entry name" value="GntR ligand-binding domain-like"/>
    <property type="match status" value="1"/>
</dbReference>
<dbReference type="PANTHER" id="PTHR43537:SF24">
    <property type="entry name" value="GLUCONATE OPERON TRANSCRIPTIONAL REPRESSOR"/>
    <property type="match status" value="1"/>
</dbReference>
<dbReference type="Gene3D" id="1.10.10.10">
    <property type="entry name" value="Winged helix-like DNA-binding domain superfamily/Winged helix DNA-binding domain"/>
    <property type="match status" value="1"/>
</dbReference>
<reference evidence="5 6" key="1">
    <citation type="submission" date="2015-10" db="EMBL/GenBank/DDBJ databases">
        <title>Draft genome sequence of pyrrolomycin-producing Streptomyces vitaminophilus.</title>
        <authorList>
            <person name="Graham D.E."/>
            <person name="Mahan K.M."/>
            <person name="Klingeman D.M."/>
            <person name="Hettich R.L."/>
            <person name="Parry R.J."/>
        </authorList>
    </citation>
    <scope>NUCLEOTIDE SEQUENCE [LARGE SCALE GENOMIC DNA]</scope>
    <source>
        <strain evidence="5 6">ATCC 31673</strain>
    </source>
</reference>
<evidence type="ECO:0000313" key="6">
    <source>
        <dbReference type="Proteomes" id="UP000050867"/>
    </source>
</evidence>
<accession>A0A0T6LP34</accession>
<dbReference type="AlphaFoldDB" id="A0A0T6LP34"/>
<dbReference type="GO" id="GO:0003700">
    <property type="term" value="F:DNA-binding transcription factor activity"/>
    <property type="evidence" value="ECO:0007669"/>
    <property type="project" value="InterPro"/>
</dbReference>
<dbReference type="SMART" id="SM00895">
    <property type="entry name" value="FCD"/>
    <property type="match status" value="1"/>
</dbReference>
<evidence type="ECO:0000313" key="5">
    <source>
        <dbReference type="EMBL" id="KRV47859.1"/>
    </source>
</evidence>
<sequence length="237" mass="25716">MSTEGATDELRRSSRAEAVAKRIEARISEQALRSGHRLGTKESLRREFDVAAATFNESVRLLVSRGTISVRPGVKGGVFVASPPALVRLGRKMLELSGDSVSVSDCLVVRDTLEPLVAQEAMRHRTDADVAELRGLAAAMAPRGQSTADYLAANWALHRRIAEITPNQILRHTYVSLLEYVESRLRGVTADDPARNDPEGPAVHRELVEAIAAGDAERLNRALAAHLSLTVARREAG</sequence>
<organism evidence="5 6">
    <name type="scientific">Wenjunlia vitaminophila</name>
    <name type="common">Streptomyces vitaminophilus</name>
    <dbReference type="NCBI Taxonomy" id="76728"/>
    <lineage>
        <taxon>Bacteria</taxon>
        <taxon>Bacillati</taxon>
        <taxon>Actinomycetota</taxon>
        <taxon>Actinomycetes</taxon>
        <taxon>Kitasatosporales</taxon>
        <taxon>Streptomycetaceae</taxon>
        <taxon>Wenjunlia</taxon>
    </lineage>
</organism>
<dbReference type="Pfam" id="PF07729">
    <property type="entry name" value="FCD"/>
    <property type="match status" value="1"/>
</dbReference>
<evidence type="ECO:0000256" key="2">
    <source>
        <dbReference type="ARBA" id="ARBA00023125"/>
    </source>
</evidence>
<dbReference type="SUPFAM" id="SSF46785">
    <property type="entry name" value="Winged helix' DNA-binding domain"/>
    <property type="match status" value="1"/>
</dbReference>
<proteinExistence type="predicted"/>
<dbReference type="PROSITE" id="PS50949">
    <property type="entry name" value="HTH_GNTR"/>
    <property type="match status" value="1"/>
</dbReference>
<keyword evidence="6" id="KW-1185">Reference proteome</keyword>
<dbReference type="Pfam" id="PF00392">
    <property type="entry name" value="GntR"/>
    <property type="match status" value="1"/>
</dbReference>
<feature type="domain" description="HTH gntR-type" evidence="4">
    <location>
        <begin position="13"/>
        <end position="83"/>
    </location>
</feature>